<evidence type="ECO:0000313" key="2">
    <source>
        <dbReference type="Proteomes" id="UP000269331"/>
    </source>
</evidence>
<sequence length="96" mass="10628">MGIAAVAWSSTVAQVGEATKRLDHTIRRKAYPATNLPEAQPALVTEQTDSLIQPNTQTVPHDVVIQVLARTFMAVNVIDYGQWDSNQSFIFKKVMT</sequence>
<accession>A0A2Z5TPV3</accession>
<evidence type="ECO:0000313" key="1">
    <source>
        <dbReference type="EMBL" id="BBA92364.1"/>
    </source>
</evidence>
<dbReference type="AlphaFoldDB" id="A0A2Z5TPV3"/>
<dbReference type="Proteomes" id="UP000269331">
    <property type="component" value="Chromosome"/>
</dbReference>
<name>A0A2Z5TPV3_9STRE</name>
<organism evidence="1 2">
    <name type="scientific">Streptococcus ruminantium</name>
    <dbReference type="NCBI Taxonomy" id="1917441"/>
    <lineage>
        <taxon>Bacteria</taxon>
        <taxon>Bacillati</taxon>
        <taxon>Bacillota</taxon>
        <taxon>Bacilli</taxon>
        <taxon>Lactobacillales</taxon>
        <taxon>Streptococcaceae</taxon>
        <taxon>Streptococcus</taxon>
    </lineage>
</organism>
<proteinExistence type="predicted"/>
<reference evidence="1 2" key="1">
    <citation type="journal article" date="2018" name="Genome Biol. Evol.">
        <title>Complete Genome Sequence of Streptococcus ruminantium sp. nov. GUT-187T (=DSM 104980T =JCM 31869T), the Type Strain of S. ruminantium, and Comparison with Genome Sequences of Streptococcus suis Strains.</title>
        <authorList>
            <person name="Tohya M."/>
            <person name="Sekizaki T."/>
            <person name="Miyoshi-Akiyama T."/>
        </authorList>
    </citation>
    <scope>NUCLEOTIDE SEQUENCE [LARGE SCALE GENOMIC DNA]</scope>
    <source>
        <strain evidence="1 2">GUT187T</strain>
    </source>
</reference>
<dbReference type="KEGG" id="srq:SR187_3775"/>
<dbReference type="RefSeq" id="WP_120171558.1">
    <property type="nucleotide sequence ID" value="NZ_AP018400.1"/>
</dbReference>
<protein>
    <submittedName>
        <fullName evidence="1">Glucan-binding protein</fullName>
    </submittedName>
</protein>
<gene>
    <name evidence="1" type="ORF">SR187_3775</name>
</gene>
<dbReference type="GeneID" id="52229317"/>
<dbReference type="EMBL" id="AP018400">
    <property type="protein sequence ID" value="BBA92364.1"/>
    <property type="molecule type" value="Genomic_DNA"/>
</dbReference>